<dbReference type="STRING" id="796925.A0A137PC43"/>
<evidence type="ECO:0000256" key="1">
    <source>
        <dbReference type="ARBA" id="ARBA00004123"/>
    </source>
</evidence>
<dbReference type="InterPro" id="IPR013926">
    <property type="entry name" value="CGI121/TPRKB"/>
</dbReference>
<dbReference type="AlphaFoldDB" id="A0A137PC43"/>
<evidence type="ECO:0000256" key="5">
    <source>
        <dbReference type="ARBA" id="ARBA00022694"/>
    </source>
</evidence>
<proteinExistence type="inferred from homology"/>
<evidence type="ECO:0000256" key="3">
    <source>
        <dbReference type="ARBA" id="ARBA00015316"/>
    </source>
</evidence>
<dbReference type="SUPFAM" id="SSF143870">
    <property type="entry name" value="PF0523-like"/>
    <property type="match status" value="1"/>
</dbReference>
<dbReference type="InterPro" id="IPR036504">
    <property type="entry name" value="CGI121/TPRKB_sf"/>
</dbReference>
<dbReference type="GO" id="GO:0005829">
    <property type="term" value="C:cytosol"/>
    <property type="evidence" value="ECO:0007669"/>
    <property type="project" value="TreeGrafter"/>
</dbReference>
<evidence type="ECO:0000313" key="10">
    <source>
        <dbReference type="Proteomes" id="UP000070444"/>
    </source>
</evidence>
<sequence length="205" mass="23235">MNNFVINSNGQVLKDSTISEGAENFEVKTLFYKNVKNPDQVLKKLISGKNSYCVLKAKNILSLFQLQLAIYFTIFNLKNNKLKTKSLEAEIIYSLAPHTKISQAFQEFGIDTKDKSEQGQDLYVIHLTDLSKETNPLSTEVLKEDLDSITEGEYYDISEIPFDEIAKEFSNIESIAKIYGFDPSSYAELDHINQLISLQISTKSV</sequence>
<dbReference type="PANTHER" id="PTHR15840:SF10">
    <property type="entry name" value="EKC_KEOPS COMPLEX SUBUNIT TPRKB"/>
    <property type="match status" value="1"/>
</dbReference>
<keyword evidence="6 8" id="KW-0539">Nucleus</keyword>
<keyword evidence="5" id="KW-0819">tRNA processing</keyword>
<gene>
    <name evidence="9" type="ORF">CONCODRAFT_77751</name>
</gene>
<dbReference type="Proteomes" id="UP000070444">
    <property type="component" value="Unassembled WGS sequence"/>
</dbReference>
<dbReference type="GO" id="GO:0002949">
    <property type="term" value="P:tRNA threonylcarbamoyladenosine modification"/>
    <property type="evidence" value="ECO:0007669"/>
    <property type="project" value="TreeGrafter"/>
</dbReference>
<keyword evidence="10" id="KW-1185">Reference proteome</keyword>
<comment type="similarity">
    <text evidence="2 8">Belongs to the CGI121/TPRKB family.</text>
</comment>
<evidence type="ECO:0000256" key="8">
    <source>
        <dbReference type="RuleBase" id="RU004398"/>
    </source>
</evidence>
<dbReference type="Gene3D" id="3.30.2380.10">
    <property type="entry name" value="CGI121/TPRKB"/>
    <property type="match status" value="1"/>
</dbReference>
<evidence type="ECO:0000256" key="6">
    <source>
        <dbReference type="ARBA" id="ARBA00023242"/>
    </source>
</evidence>
<dbReference type="OrthoDB" id="329139at2759"/>
<dbReference type="EMBL" id="KQ964451">
    <property type="protein sequence ID" value="KXN72570.1"/>
    <property type="molecule type" value="Genomic_DNA"/>
</dbReference>
<dbReference type="PANTHER" id="PTHR15840">
    <property type="entry name" value="CGI-121 FAMILY MEMBER"/>
    <property type="match status" value="1"/>
</dbReference>
<evidence type="ECO:0000256" key="2">
    <source>
        <dbReference type="ARBA" id="ARBA00005546"/>
    </source>
</evidence>
<dbReference type="GO" id="GO:0005634">
    <property type="term" value="C:nucleus"/>
    <property type="evidence" value="ECO:0007669"/>
    <property type="project" value="UniProtKB-SubCell"/>
</dbReference>
<evidence type="ECO:0000256" key="4">
    <source>
        <dbReference type="ARBA" id="ARBA00016009"/>
    </source>
</evidence>
<dbReference type="Pfam" id="PF08617">
    <property type="entry name" value="CGI-121"/>
    <property type="match status" value="1"/>
</dbReference>
<accession>A0A137PC43</accession>
<evidence type="ECO:0000256" key="7">
    <source>
        <dbReference type="ARBA" id="ARBA00025043"/>
    </source>
</evidence>
<reference evidence="9 10" key="1">
    <citation type="journal article" date="2015" name="Genome Biol. Evol.">
        <title>Phylogenomic analyses indicate that early fungi evolved digesting cell walls of algal ancestors of land plants.</title>
        <authorList>
            <person name="Chang Y."/>
            <person name="Wang S."/>
            <person name="Sekimoto S."/>
            <person name="Aerts A.L."/>
            <person name="Choi C."/>
            <person name="Clum A."/>
            <person name="LaButti K.M."/>
            <person name="Lindquist E.A."/>
            <person name="Yee Ngan C."/>
            <person name="Ohm R.A."/>
            <person name="Salamov A.A."/>
            <person name="Grigoriev I.V."/>
            <person name="Spatafora J.W."/>
            <person name="Berbee M.L."/>
        </authorList>
    </citation>
    <scope>NUCLEOTIDE SEQUENCE [LARGE SCALE GENOMIC DNA]</scope>
    <source>
        <strain evidence="9 10">NRRL 28638</strain>
    </source>
</reference>
<comment type="subcellular location">
    <subcellularLocation>
        <location evidence="1">Nucleus</location>
    </subcellularLocation>
</comment>
<organism evidence="9 10">
    <name type="scientific">Conidiobolus coronatus (strain ATCC 28846 / CBS 209.66 / NRRL 28638)</name>
    <name type="common">Delacroixia coronata</name>
    <dbReference type="NCBI Taxonomy" id="796925"/>
    <lineage>
        <taxon>Eukaryota</taxon>
        <taxon>Fungi</taxon>
        <taxon>Fungi incertae sedis</taxon>
        <taxon>Zoopagomycota</taxon>
        <taxon>Entomophthoromycotina</taxon>
        <taxon>Entomophthoromycetes</taxon>
        <taxon>Entomophthorales</taxon>
        <taxon>Ancylistaceae</taxon>
        <taxon>Conidiobolus</taxon>
    </lineage>
</organism>
<name>A0A137PC43_CONC2</name>
<dbReference type="GO" id="GO:0000408">
    <property type="term" value="C:EKC/KEOPS complex"/>
    <property type="evidence" value="ECO:0007669"/>
    <property type="project" value="TreeGrafter"/>
</dbReference>
<comment type="function">
    <text evidence="7">Component of the EKC/KEOPS complex that is required for the formation of a threonylcarbamoyl group on adenosine at position 37 (t(6)A37) in tRNAs that read codons beginning with adenine. The complex is probably involved in the transfer of the threonylcarbamoyl moiety of threonylcarbamoyl-AMP (TC-AMP) to the N6 group of A37. CGI121 acts as an allosteric effector that regulates the t(6)A activity of the complex. The EKC/KEOPS complex also promotes both telomere uncapping and telomere elongation. The complex is required for efficient recruitment of transcriptional coactivators. CGI121 is not required for tRNA modification.</text>
</comment>
<evidence type="ECO:0000313" key="9">
    <source>
        <dbReference type="EMBL" id="KXN72570.1"/>
    </source>
</evidence>
<protein>
    <recommendedName>
        <fullName evidence="4">EKC/KEOPS complex subunit CGI121</fullName>
    </recommendedName>
    <alternativeName>
        <fullName evidence="3">EKC/KEOPS complex subunit cgi121</fullName>
    </alternativeName>
</protein>